<dbReference type="Pfam" id="PF14223">
    <property type="entry name" value="Retrotran_gag_2"/>
    <property type="match status" value="1"/>
</dbReference>
<proteinExistence type="predicted"/>
<dbReference type="InterPro" id="IPR039537">
    <property type="entry name" value="Retrotran_Ty1/copia-like"/>
</dbReference>
<dbReference type="Gene3D" id="3.30.420.10">
    <property type="entry name" value="Ribonuclease H-like superfamily/Ribonuclease H"/>
    <property type="match status" value="1"/>
</dbReference>
<dbReference type="InterPro" id="IPR036397">
    <property type="entry name" value="RNaseH_sf"/>
</dbReference>
<dbReference type="InterPro" id="IPR025724">
    <property type="entry name" value="GAG-pre-integrase_dom"/>
</dbReference>
<reference evidence="3" key="1">
    <citation type="submission" date="2019-12" db="EMBL/GenBank/DDBJ databases">
        <authorList>
            <person name="Scholes J."/>
        </authorList>
    </citation>
    <scope>NUCLEOTIDE SEQUENCE</scope>
</reference>
<dbReference type="GO" id="GO:0008233">
    <property type="term" value="F:peptidase activity"/>
    <property type="evidence" value="ECO:0007669"/>
    <property type="project" value="UniProtKB-KW"/>
</dbReference>
<sequence length="703" mass="79780">MISTKLDESNYLIWKQQVIKAIRGYGVEGYINGETKKPEKLISDSKNGESQINPDYLYWVRQDQLLASWLMSSLSEGILVMMVGLNTAQEIWETIESNFASQSSARIMQYKLKLQTLKKAGLTMREFLNRIKNHCDVLAIAGEKVSEQNQILHILTGLGSEYDSVVVNVTSRFPPHTLAEVHALLLTYESRLEMNQGSVVNSEGSQPYANVVTQNSQRTFNQGFNQFKGNRNAHQGGSRGRGSYRGRGRGRNQGNRPQCQICHGLNHTADKCWYRYDAQPNQQATGQGQQTPRRNPTLNMVHMPGGNTYSDIGSETNLYPDSRASNHVTNELENLNIASEYNGGSKLLMGNGEGAAISHFGNSLIQHPGHSNVFILRNLLHVPMISRNLLSVSQFAKDNKVLELWHQRLGHANYDNVKRALRLCNLNYESDGENNICGSCIMAKSHCLPFDHSQHKSFYPLEFIHSDVWGPCHVKSLNGYAYYVSFIDDYSRFIWIYLLKAKSDVHSAFVNFKALVENQLGKKIKSFQSDGGGEYQALSKLFQENGIMHRVSCAYTPQQNGLAERKHRDIVNMGLSLLAQSHLPLCYWGDAFITSTYLLNRIPTRPLNFKIPLDILYGVKPDYKRLKVFGCLCYPHLRPYNKHKMDYRSCAGVFLGYSNQYKGYKVLLPNRRVIITRDVVFDEKRFPYAEKKATDNVGANLER</sequence>
<evidence type="ECO:0000313" key="3">
    <source>
        <dbReference type="EMBL" id="CAA0829640.1"/>
    </source>
</evidence>
<dbReference type="GO" id="GO:0015074">
    <property type="term" value="P:DNA integration"/>
    <property type="evidence" value="ECO:0007669"/>
    <property type="project" value="InterPro"/>
</dbReference>
<feature type="region of interest" description="Disordered" evidence="1">
    <location>
        <begin position="222"/>
        <end position="259"/>
    </location>
</feature>
<dbReference type="SUPFAM" id="SSF53098">
    <property type="entry name" value="Ribonuclease H-like"/>
    <property type="match status" value="1"/>
</dbReference>
<dbReference type="InterPro" id="IPR057670">
    <property type="entry name" value="SH3_retrovirus"/>
</dbReference>
<dbReference type="InterPro" id="IPR012337">
    <property type="entry name" value="RNaseH-like_sf"/>
</dbReference>
<dbReference type="Proteomes" id="UP001153555">
    <property type="component" value="Unassembled WGS sequence"/>
</dbReference>
<dbReference type="PANTHER" id="PTHR42648">
    <property type="entry name" value="TRANSPOSASE, PUTATIVE-RELATED"/>
    <property type="match status" value="1"/>
</dbReference>
<gene>
    <name evidence="3" type="ORF">SHERM_25168</name>
</gene>
<comment type="caution">
    <text evidence="3">The sequence shown here is derived from an EMBL/GenBank/DDBJ whole genome shotgun (WGS) entry which is preliminary data.</text>
</comment>
<dbReference type="EMBL" id="CACSLK010027774">
    <property type="protein sequence ID" value="CAA0829640.1"/>
    <property type="molecule type" value="Genomic_DNA"/>
</dbReference>
<accession>A0A9N7RGI9</accession>
<evidence type="ECO:0000259" key="2">
    <source>
        <dbReference type="PROSITE" id="PS50994"/>
    </source>
</evidence>
<dbReference type="InterPro" id="IPR001584">
    <property type="entry name" value="Integrase_cat-core"/>
</dbReference>
<dbReference type="GO" id="GO:0006508">
    <property type="term" value="P:proteolysis"/>
    <property type="evidence" value="ECO:0007669"/>
    <property type="project" value="UniProtKB-KW"/>
</dbReference>
<dbReference type="Pfam" id="PF25597">
    <property type="entry name" value="SH3_retrovirus"/>
    <property type="match status" value="1"/>
</dbReference>
<evidence type="ECO:0000313" key="4">
    <source>
        <dbReference type="Proteomes" id="UP001153555"/>
    </source>
</evidence>
<keyword evidence="4" id="KW-1185">Reference proteome</keyword>
<feature type="non-terminal residue" evidence="3">
    <location>
        <position position="1"/>
    </location>
</feature>
<dbReference type="OrthoDB" id="1938465at2759"/>
<evidence type="ECO:0000256" key="1">
    <source>
        <dbReference type="SAM" id="MobiDB-lite"/>
    </source>
</evidence>
<dbReference type="AlphaFoldDB" id="A0A9N7RGI9"/>
<dbReference type="GO" id="GO:0003676">
    <property type="term" value="F:nucleic acid binding"/>
    <property type="evidence" value="ECO:0007669"/>
    <property type="project" value="InterPro"/>
</dbReference>
<feature type="compositionally biased region" description="Polar residues" evidence="1">
    <location>
        <begin position="222"/>
        <end position="233"/>
    </location>
</feature>
<dbReference type="Pfam" id="PF00665">
    <property type="entry name" value="rve"/>
    <property type="match status" value="1"/>
</dbReference>
<protein>
    <recommendedName>
        <fullName evidence="2">Integrase catalytic domain-containing protein</fullName>
    </recommendedName>
</protein>
<name>A0A9N7RGI9_STRHE</name>
<dbReference type="PANTHER" id="PTHR42648:SF26">
    <property type="entry name" value="INTEGRASE CATALYTIC DOMAIN-CONTAINING PROTEIN"/>
    <property type="match status" value="1"/>
</dbReference>
<feature type="domain" description="Integrase catalytic" evidence="2">
    <location>
        <begin position="456"/>
        <end position="620"/>
    </location>
</feature>
<organism evidence="3 4">
    <name type="scientific">Striga hermonthica</name>
    <name type="common">Purple witchweed</name>
    <name type="synonym">Buchnera hermonthica</name>
    <dbReference type="NCBI Taxonomy" id="68872"/>
    <lineage>
        <taxon>Eukaryota</taxon>
        <taxon>Viridiplantae</taxon>
        <taxon>Streptophyta</taxon>
        <taxon>Embryophyta</taxon>
        <taxon>Tracheophyta</taxon>
        <taxon>Spermatophyta</taxon>
        <taxon>Magnoliopsida</taxon>
        <taxon>eudicotyledons</taxon>
        <taxon>Gunneridae</taxon>
        <taxon>Pentapetalae</taxon>
        <taxon>asterids</taxon>
        <taxon>lamiids</taxon>
        <taxon>Lamiales</taxon>
        <taxon>Orobanchaceae</taxon>
        <taxon>Buchnereae</taxon>
        <taxon>Striga</taxon>
    </lineage>
</organism>
<dbReference type="PROSITE" id="PS50994">
    <property type="entry name" value="INTEGRASE"/>
    <property type="match status" value="1"/>
</dbReference>
<dbReference type="Pfam" id="PF13976">
    <property type="entry name" value="gag_pre-integrs"/>
    <property type="match status" value="1"/>
</dbReference>